<dbReference type="Gene3D" id="3.40.640.10">
    <property type="entry name" value="Type I PLP-dependent aspartate aminotransferase-like (Major domain)"/>
    <property type="match status" value="1"/>
</dbReference>
<protein>
    <recommendedName>
        <fullName evidence="1">Aminotransferase</fullName>
        <ecNumber evidence="1">2.6.1.-</ecNumber>
    </recommendedName>
</protein>
<dbReference type="Proteomes" id="UP000064893">
    <property type="component" value="Chromosome"/>
</dbReference>
<dbReference type="InterPro" id="IPR015421">
    <property type="entry name" value="PyrdxlP-dep_Trfase_major"/>
</dbReference>
<sequence length="368" mass="42022">MQINETRTETSRILKIGQRARKLQEEQKKPYLMLHRGVNAVVNIDINSIAKSIDFNSTDIQVYPGTAGKEKLRRAISDSYFKGKANPENLLIMPGGISGLDITFQNIQVDGIALPNFFWGSYAQLAKLRKIKLNAYSNLQSVIKYPHKYTNQLVIINDPGNPLGEKHPDTDIFNAIDRLYHENIPVLIDSPYRRVFMDNEDDLYQRLLKYPNVIIVDSFSKSMGLSGQRIGFLHSQNKDFIQEAKQRLLYATNGVNAFAQELIYKLISTEEGKSAIQKFKRETSQAIAKNIDFLINNNLLSTEFYKNSKPMGIFASINRTEEELLANKISAVSMSYFSIEPEKHKNHSRICVSVPHEKFVKYLNPLVK</sequence>
<dbReference type="PANTHER" id="PTHR43510">
    <property type="entry name" value="AMINOTRANSFERASE FUNCTION, HYPOTHETICAL (EUROFUNG)"/>
    <property type="match status" value="1"/>
</dbReference>
<evidence type="ECO:0000313" key="3">
    <source>
        <dbReference type="EMBL" id="ALO15088.1"/>
    </source>
</evidence>
<proteinExistence type="inferred from homology"/>
<accession>A0A0S2HYG7</accession>
<evidence type="ECO:0000313" key="4">
    <source>
        <dbReference type="Proteomes" id="UP000064893"/>
    </source>
</evidence>
<organism evidence="3 4">
    <name type="scientific">Salinivirga cyanobacteriivorans</name>
    <dbReference type="NCBI Taxonomy" id="1307839"/>
    <lineage>
        <taxon>Bacteria</taxon>
        <taxon>Pseudomonadati</taxon>
        <taxon>Bacteroidota</taxon>
        <taxon>Bacteroidia</taxon>
        <taxon>Bacteroidales</taxon>
        <taxon>Salinivirgaceae</taxon>
        <taxon>Salinivirga</taxon>
    </lineage>
</organism>
<keyword evidence="4" id="KW-1185">Reference proteome</keyword>
<dbReference type="EC" id="2.6.1.-" evidence="1"/>
<dbReference type="OrthoDB" id="1112630at2"/>
<reference evidence="3 4" key="1">
    <citation type="submission" date="2015-11" db="EMBL/GenBank/DDBJ databases">
        <title>Description and complete genome sequence of a novel strain predominating in hypersaline microbial mats and representing a new family of the Bacteriodetes phylum.</title>
        <authorList>
            <person name="Spring S."/>
            <person name="Bunk B."/>
            <person name="Sproer C."/>
            <person name="Klenk H.-P."/>
        </authorList>
    </citation>
    <scope>NUCLEOTIDE SEQUENCE [LARGE SCALE GENOMIC DNA]</scope>
    <source>
        <strain evidence="3 4">L21-Spi-D4</strain>
    </source>
</reference>
<dbReference type="STRING" id="1307839.L21SP5_01438"/>
<dbReference type="InterPro" id="IPR015424">
    <property type="entry name" value="PyrdxlP-dep_Trfase"/>
</dbReference>
<keyword evidence="1 3" id="KW-0032">Aminotransferase</keyword>
<comment type="cofactor">
    <cofactor evidence="1">
        <name>pyridoxal 5'-phosphate</name>
        <dbReference type="ChEBI" id="CHEBI:597326"/>
    </cofactor>
</comment>
<dbReference type="GO" id="GO:0008483">
    <property type="term" value="F:transaminase activity"/>
    <property type="evidence" value="ECO:0007669"/>
    <property type="project" value="UniProtKB-KW"/>
</dbReference>
<dbReference type="RefSeq" id="WP_057952578.1">
    <property type="nucleotide sequence ID" value="NZ_CP013118.1"/>
</dbReference>
<dbReference type="GO" id="GO:0030170">
    <property type="term" value="F:pyridoxal phosphate binding"/>
    <property type="evidence" value="ECO:0007669"/>
    <property type="project" value="InterPro"/>
</dbReference>
<dbReference type="Pfam" id="PF00155">
    <property type="entry name" value="Aminotran_1_2"/>
    <property type="match status" value="1"/>
</dbReference>
<dbReference type="InterPro" id="IPR004839">
    <property type="entry name" value="Aminotransferase_I/II_large"/>
</dbReference>
<feature type="domain" description="Aminotransferase class I/classII large" evidence="2">
    <location>
        <begin position="56"/>
        <end position="358"/>
    </location>
</feature>
<comment type="similarity">
    <text evidence="1">Belongs to the class-I pyridoxal-phosphate-dependent aminotransferase family.</text>
</comment>
<dbReference type="CDD" id="cd00609">
    <property type="entry name" value="AAT_like"/>
    <property type="match status" value="1"/>
</dbReference>
<dbReference type="KEGG" id="blq:L21SP5_01438"/>
<name>A0A0S2HYG7_9BACT</name>
<dbReference type="PANTHER" id="PTHR43510:SF1">
    <property type="entry name" value="AMINOTRANSFERASE FUNCTION, HYPOTHETICAL (EUROFUNG)"/>
    <property type="match status" value="1"/>
</dbReference>
<dbReference type="InterPro" id="IPR004838">
    <property type="entry name" value="NHTrfase_class1_PyrdxlP-BS"/>
</dbReference>
<dbReference type="SUPFAM" id="SSF53383">
    <property type="entry name" value="PLP-dependent transferases"/>
    <property type="match status" value="1"/>
</dbReference>
<keyword evidence="1 3" id="KW-0808">Transferase</keyword>
<evidence type="ECO:0000259" key="2">
    <source>
        <dbReference type="Pfam" id="PF00155"/>
    </source>
</evidence>
<gene>
    <name evidence="3" type="ORF">L21SP5_01438</name>
</gene>
<dbReference type="AlphaFoldDB" id="A0A0S2HYG7"/>
<dbReference type="EMBL" id="CP013118">
    <property type="protein sequence ID" value="ALO15088.1"/>
    <property type="molecule type" value="Genomic_DNA"/>
</dbReference>
<dbReference type="PROSITE" id="PS00105">
    <property type="entry name" value="AA_TRANSFER_CLASS_1"/>
    <property type="match status" value="1"/>
</dbReference>
<evidence type="ECO:0000256" key="1">
    <source>
        <dbReference type="RuleBase" id="RU000481"/>
    </source>
</evidence>